<dbReference type="Proteomes" id="UP000002488">
    <property type="component" value="Unassembled WGS sequence"/>
</dbReference>
<organism evidence="1 2">
    <name type="scientific">Giardia intestinalis (strain ATCC 50581 / GS clone H7)</name>
    <name type="common">Giardia lamblia</name>
    <dbReference type="NCBI Taxonomy" id="598745"/>
    <lineage>
        <taxon>Eukaryota</taxon>
        <taxon>Metamonada</taxon>
        <taxon>Diplomonadida</taxon>
        <taxon>Hexamitidae</taxon>
        <taxon>Giardiinae</taxon>
        <taxon>Giardia</taxon>
    </lineage>
</organism>
<gene>
    <name evidence="1" type="ORF">GL50581_4165</name>
</gene>
<dbReference type="EMBL" id="ACGJ01002922">
    <property type="protein sequence ID" value="EES98637.1"/>
    <property type="molecule type" value="Genomic_DNA"/>
</dbReference>
<evidence type="ECO:0000313" key="1">
    <source>
        <dbReference type="EMBL" id="EES98637.1"/>
    </source>
</evidence>
<sequence length="456" mass="49365">MKKLVSQWRSTVYEQFYELTEQTVHDTLLLFDALASQAGIDSLVDNVQVVVACSSVLSFPKYTSKIDRQILHNTVPYPRSTARVDQTVKSGVSDSSVLLANSSGNTQQLTNRSSLGSSLGSITLLQSDASYQEQYVVLLNRVLPYMASSSVYIISMATAIIARLAMHVTQEQVLDVLTNLANALEVFISVGEKCFLPACIAVIAIENLCCGAIEPGDGLHAGNVLSLRALLQALRGSVKLSALMDIDTSIHRTSSGDLVVDDRLTGLIFCQRLLSSATSRLIKSPQMEPLPRISDVNLLSAIASEIYSVFSLIQPLACSSEQSRQKFCDELSVTNVIQACRCTTIIHLFLRVPGYLSATLGLTTSLLLSPSSVCSARVANSCRGFLTLVLLSDIFLSLGQVTDQDVQLVVAALRAELTDETKVTLKSIVESGYQKYLGNCGIPLRSARPLNIRSFG</sequence>
<protein>
    <submittedName>
        <fullName evidence="1">Uncharacterized protein</fullName>
    </submittedName>
</protein>
<comment type="caution">
    <text evidence="1">The sequence shown here is derived from an EMBL/GenBank/DDBJ whole genome shotgun (WGS) entry which is preliminary data.</text>
</comment>
<evidence type="ECO:0000313" key="2">
    <source>
        <dbReference type="Proteomes" id="UP000002488"/>
    </source>
</evidence>
<reference evidence="1 2" key="1">
    <citation type="journal article" date="2009" name="PLoS Pathog.">
        <title>Draft genome sequencing of giardia intestinalis assemblage B isolate GS: is human giardiasis caused by two different species?</title>
        <authorList>
            <person name="Franzen O."/>
            <person name="Jerlstrom-Hultqvist J."/>
            <person name="Castro E."/>
            <person name="Sherwood E."/>
            <person name="Ankarklev J."/>
            <person name="Reiner D.S."/>
            <person name="Palm D."/>
            <person name="Andersson J.O."/>
            <person name="Andersson B."/>
            <person name="Svard S.G."/>
        </authorList>
    </citation>
    <scope>NUCLEOTIDE SEQUENCE [LARGE SCALE GENOMIC DNA]</scope>
    <source>
        <strain evidence="2">ATCC 50581 / GS clone H7</strain>
    </source>
</reference>
<name>C6LZD4_GIAIB</name>
<dbReference type="VEuPathDB" id="GiardiaDB:GL50581_4165"/>
<dbReference type="AlphaFoldDB" id="C6LZD4"/>
<dbReference type="OMA" id="VANSCRG"/>
<accession>C6LZD4</accession>
<proteinExistence type="predicted"/>
<dbReference type="OrthoDB" id="10256832at2759"/>